<accession>A0A399EJ43</accession>
<dbReference type="EMBL" id="QXDL01000132">
    <property type="protein sequence ID" value="RIH82171.1"/>
    <property type="molecule type" value="Genomic_DNA"/>
</dbReference>
<dbReference type="PROSITE" id="PS51186">
    <property type="entry name" value="GNAT"/>
    <property type="match status" value="1"/>
</dbReference>
<dbReference type="RefSeq" id="WP_119315770.1">
    <property type="nucleotide sequence ID" value="NZ_QXDL01000132.1"/>
</dbReference>
<feature type="domain" description="N-acetyltransferase" evidence="1">
    <location>
        <begin position="2"/>
        <end position="181"/>
    </location>
</feature>
<evidence type="ECO:0000313" key="3">
    <source>
        <dbReference type="Proteomes" id="UP000265715"/>
    </source>
</evidence>
<sequence length="236" mass="25637">MLEVRQVTSPLDPAIGKFGQLQRRVYFEPDMLIPPGVIRAMVGVPLAARGNFLVVAEEGGEVLGGTLFHYMARPNTGFSSFMGVAPEARGRGLARRLHEARFAVLDAAAKGRVNGVFIDVVAPERMSAAELEAERRVGSDPVQRRRVFQALGFRKVDLRYEQPVGGPGGGPVTNLDLLYCPREPAETVATGLVLETLRAYWTPWLGPSRARREVEKLRQRAGGDVLRLLPAAGPGG</sequence>
<reference evidence="2 3" key="1">
    <citation type="submission" date="2018-08" db="EMBL/GenBank/DDBJ databases">
        <title>Meiothermus terrae DSM 26712 genome sequencing project.</title>
        <authorList>
            <person name="Da Costa M.S."/>
            <person name="Albuquerque L."/>
            <person name="Raposo P."/>
            <person name="Froufe H.J.C."/>
            <person name="Barroso C.S."/>
            <person name="Egas C."/>
        </authorList>
    </citation>
    <scope>NUCLEOTIDE SEQUENCE [LARGE SCALE GENOMIC DNA]</scope>
    <source>
        <strain evidence="2 3">DSM 26712</strain>
    </source>
</reference>
<dbReference type="AlphaFoldDB" id="A0A399EJ43"/>
<name>A0A399EJ43_9DEIN</name>
<dbReference type="GO" id="GO:0016747">
    <property type="term" value="F:acyltransferase activity, transferring groups other than amino-acyl groups"/>
    <property type="evidence" value="ECO:0007669"/>
    <property type="project" value="InterPro"/>
</dbReference>
<dbReference type="SUPFAM" id="SSF55729">
    <property type="entry name" value="Acyl-CoA N-acyltransferases (Nat)"/>
    <property type="match status" value="1"/>
</dbReference>
<organism evidence="2 3">
    <name type="scientific">Calidithermus terrae</name>
    <dbReference type="NCBI Taxonomy" id="1408545"/>
    <lineage>
        <taxon>Bacteria</taxon>
        <taxon>Thermotogati</taxon>
        <taxon>Deinococcota</taxon>
        <taxon>Deinococci</taxon>
        <taxon>Thermales</taxon>
        <taxon>Thermaceae</taxon>
        <taxon>Calidithermus</taxon>
    </lineage>
</organism>
<evidence type="ECO:0000259" key="1">
    <source>
        <dbReference type="PROSITE" id="PS51186"/>
    </source>
</evidence>
<keyword evidence="3" id="KW-1185">Reference proteome</keyword>
<gene>
    <name evidence="2" type="ORF">Mterra_02780</name>
</gene>
<dbReference type="OrthoDB" id="65070at2"/>
<dbReference type="InterPro" id="IPR016181">
    <property type="entry name" value="Acyl_CoA_acyltransferase"/>
</dbReference>
<dbReference type="InterPro" id="IPR000182">
    <property type="entry name" value="GNAT_dom"/>
</dbReference>
<evidence type="ECO:0000313" key="2">
    <source>
        <dbReference type="EMBL" id="RIH82171.1"/>
    </source>
</evidence>
<comment type="caution">
    <text evidence="2">The sequence shown here is derived from an EMBL/GenBank/DDBJ whole genome shotgun (WGS) entry which is preliminary data.</text>
</comment>
<proteinExistence type="predicted"/>
<dbReference type="Gene3D" id="3.40.630.30">
    <property type="match status" value="1"/>
</dbReference>
<dbReference type="CDD" id="cd04301">
    <property type="entry name" value="NAT_SF"/>
    <property type="match status" value="1"/>
</dbReference>
<dbReference type="Proteomes" id="UP000265715">
    <property type="component" value="Unassembled WGS sequence"/>
</dbReference>
<protein>
    <recommendedName>
        <fullName evidence="1">N-acetyltransferase domain-containing protein</fullName>
    </recommendedName>
</protein>
<dbReference type="Pfam" id="PF00583">
    <property type="entry name" value="Acetyltransf_1"/>
    <property type="match status" value="1"/>
</dbReference>